<name>A0A183GP82_HELPZ</name>
<evidence type="ECO:0000313" key="3">
    <source>
        <dbReference type="WBParaSite" id="HPBE_0002450201-mRNA-1"/>
    </source>
</evidence>
<evidence type="ECO:0000313" key="2">
    <source>
        <dbReference type="Proteomes" id="UP000050761"/>
    </source>
</evidence>
<dbReference type="Proteomes" id="UP000050761">
    <property type="component" value="Unassembled WGS sequence"/>
</dbReference>
<accession>A0A3P8D255</accession>
<reference evidence="3" key="2">
    <citation type="submission" date="2019-09" db="UniProtKB">
        <authorList>
            <consortium name="WormBaseParasite"/>
        </authorList>
    </citation>
    <scope>IDENTIFICATION</scope>
</reference>
<dbReference type="AlphaFoldDB" id="A0A183GP82"/>
<reference evidence="1 2" key="1">
    <citation type="submission" date="2018-11" db="EMBL/GenBank/DDBJ databases">
        <authorList>
            <consortium name="Pathogen Informatics"/>
        </authorList>
    </citation>
    <scope>NUCLEOTIDE SEQUENCE [LARGE SCALE GENOMIC DNA]</scope>
</reference>
<protein>
    <submittedName>
        <fullName evidence="3">SAM_MT_RSMB_NOP domain-containing protein</fullName>
    </submittedName>
</protein>
<gene>
    <name evidence="1" type="ORF">HPBE_LOCUS24501</name>
</gene>
<organism evidence="2 3">
    <name type="scientific">Heligmosomoides polygyrus</name>
    <name type="common">Parasitic roundworm</name>
    <dbReference type="NCBI Taxonomy" id="6339"/>
    <lineage>
        <taxon>Eukaryota</taxon>
        <taxon>Metazoa</taxon>
        <taxon>Ecdysozoa</taxon>
        <taxon>Nematoda</taxon>
        <taxon>Chromadorea</taxon>
        <taxon>Rhabditida</taxon>
        <taxon>Rhabditina</taxon>
        <taxon>Rhabditomorpha</taxon>
        <taxon>Strongyloidea</taxon>
        <taxon>Heligmosomidae</taxon>
        <taxon>Heligmosomoides</taxon>
    </lineage>
</organism>
<keyword evidence="2" id="KW-1185">Reference proteome</keyword>
<dbReference type="OrthoDB" id="5833798at2759"/>
<proteinExistence type="predicted"/>
<accession>A0A183GP82</accession>
<dbReference type="WBParaSite" id="HPBE_0002450201-mRNA-1">
    <property type="protein sequence ID" value="HPBE_0002450201-mRNA-1"/>
    <property type="gene ID" value="HPBE_0002450201"/>
</dbReference>
<sequence length="157" mass="18036">MKIFVAAKERLYHFFSLSSMLRRPAAQSKLRMSFGACLMRKQQSHSPNGSVQKITAEETEAAVKKMRPGKANGSDDVAAELWKSKYWYPVEWLTKFFNQVEKKALFHNRCQEELCGFKLMVVFDKVNMNAANFQERLRMMGLLAIGDHDLGSVSHRT</sequence>
<dbReference type="EMBL" id="UZAH01036440">
    <property type="protein sequence ID" value="VDP45467.1"/>
    <property type="molecule type" value="Genomic_DNA"/>
</dbReference>
<evidence type="ECO:0000313" key="1">
    <source>
        <dbReference type="EMBL" id="VDP45467.1"/>
    </source>
</evidence>